<evidence type="ECO:0000256" key="2">
    <source>
        <dbReference type="PROSITE-ProRule" id="PRU00169"/>
    </source>
</evidence>
<feature type="domain" description="Response regulatory" evidence="3">
    <location>
        <begin position="10"/>
        <end position="129"/>
    </location>
</feature>
<dbReference type="InterPro" id="IPR050595">
    <property type="entry name" value="Bact_response_regulator"/>
</dbReference>
<proteinExistence type="predicted"/>
<dbReference type="SMART" id="SM00448">
    <property type="entry name" value="REC"/>
    <property type="match status" value="1"/>
</dbReference>
<organism evidence="4 5">
    <name type="scientific">Candidatus Accumulibacter phosphatis</name>
    <dbReference type="NCBI Taxonomy" id="327160"/>
    <lineage>
        <taxon>Bacteria</taxon>
        <taxon>Pseudomonadati</taxon>
        <taxon>Pseudomonadota</taxon>
        <taxon>Betaproteobacteria</taxon>
        <taxon>Candidatus Accumulibacter</taxon>
    </lineage>
</organism>
<keyword evidence="1 2" id="KW-0597">Phosphoprotein</keyword>
<dbReference type="InterPro" id="IPR001789">
    <property type="entry name" value="Sig_transdc_resp-reg_receiver"/>
</dbReference>
<evidence type="ECO:0000259" key="3">
    <source>
        <dbReference type="PROSITE" id="PS50110"/>
    </source>
</evidence>
<dbReference type="GO" id="GO:0000160">
    <property type="term" value="P:phosphorelay signal transduction system"/>
    <property type="evidence" value="ECO:0007669"/>
    <property type="project" value="InterPro"/>
</dbReference>
<dbReference type="EMBL" id="PDHS01000141">
    <property type="protein sequence ID" value="MQM30202.1"/>
    <property type="molecule type" value="Genomic_DNA"/>
</dbReference>
<accession>A0A6A7RTF8</accession>
<comment type="caution">
    <text evidence="4">The sequence shown here is derived from an EMBL/GenBank/DDBJ whole genome shotgun (WGS) entry which is preliminary data.</text>
</comment>
<dbReference type="InterPro" id="IPR011006">
    <property type="entry name" value="CheY-like_superfamily"/>
</dbReference>
<dbReference type="PROSITE" id="PS50110">
    <property type="entry name" value="RESPONSE_REGULATORY"/>
    <property type="match status" value="1"/>
</dbReference>
<evidence type="ECO:0000256" key="1">
    <source>
        <dbReference type="ARBA" id="ARBA00022553"/>
    </source>
</evidence>
<evidence type="ECO:0000313" key="5">
    <source>
        <dbReference type="Proteomes" id="UP000342300"/>
    </source>
</evidence>
<dbReference type="AlphaFoldDB" id="A0A6A7RTF8"/>
<dbReference type="SUPFAM" id="SSF52172">
    <property type="entry name" value="CheY-like"/>
    <property type="match status" value="1"/>
</dbReference>
<dbReference type="CDD" id="cd00156">
    <property type="entry name" value="REC"/>
    <property type="match status" value="1"/>
</dbReference>
<name>A0A6A7RTF8_9PROT</name>
<evidence type="ECO:0000313" key="4">
    <source>
        <dbReference type="EMBL" id="MQM30202.1"/>
    </source>
</evidence>
<reference evidence="4 5" key="1">
    <citation type="submission" date="2017-09" db="EMBL/GenBank/DDBJ databases">
        <title>Metagenomic Analysis Reveals Denitrifying Candidatus Accumulibacter and Flanking Population as a Source of N2O.</title>
        <authorList>
            <person name="Gao H."/>
            <person name="Mao Y."/>
            <person name="Zhao X."/>
            <person name="Liu W.-T."/>
            <person name="Zhang T."/>
            <person name="Wells G."/>
        </authorList>
    </citation>
    <scope>NUCLEOTIDE SEQUENCE [LARGE SCALE GENOMIC DNA]</scope>
    <source>
        <strain evidence="4">CANDO_2_IC</strain>
    </source>
</reference>
<dbReference type="PANTHER" id="PTHR44591">
    <property type="entry name" value="STRESS RESPONSE REGULATOR PROTEIN 1"/>
    <property type="match status" value="1"/>
</dbReference>
<protein>
    <submittedName>
        <fullName evidence="4">Response regulator</fullName>
    </submittedName>
</protein>
<dbReference type="PANTHER" id="PTHR44591:SF23">
    <property type="entry name" value="CHEY SUBFAMILY"/>
    <property type="match status" value="1"/>
</dbReference>
<gene>
    <name evidence="4" type="ORF">CRU78_06540</name>
</gene>
<dbReference type="Pfam" id="PF00072">
    <property type="entry name" value="Response_reg"/>
    <property type="match status" value="1"/>
</dbReference>
<sequence>MHGTTADTLRVLLVEDSPLLQEVLIEGLEEIDGVVVCAKATGEKEAIEQLTIQSVDLAIVDLELNQGSGLGVLRLLHETPERFGAPHAVVFSSYGHMAVKRCCAALGAAAFFDKAKGMDALIDYVKMLQPRT</sequence>
<dbReference type="Proteomes" id="UP000342300">
    <property type="component" value="Unassembled WGS sequence"/>
</dbReference>
<dbReference type="Gene3D" id="3.40.50.2300">
    <property type="match status" value="1"/>
</dbReference>
<feature type="modified residue" description="4-aspartylphosphate" evidence="2">
    <location>
        <position position="61"/>
    </location>
</feature>